<dbReference type="EMBL" id="JASCZI010181996">
    <property type="protein sequence ID" value="MED6186684.1"/>
    <property type="molecule type" value="Genomic_DNA"/>
</dbReference>
<proteinExistence type="predicted"/>
<keyword evidence="3" id="KW-1185">Reference proteome</keyword>
<name>A0ABU6WMU0_9FABA</name>
<evidence type="ECO:0000256" key="1">
    <source>
        <dbReference type="SAM" id="MobiDB-lite"/>
    </source>
</evidence>
<evidence type="ECO:0000313" key="2">
    <source>
        <dbReference type="EMBL" id="MED6186684.1"/>
    </source>
</evidence>
<feature type="region of interest" description="Disordered" evidence="1">
    <location>
        <begin position="1"/>
        <end position="28"/>
    </location>
</feature>
<protein>
    <submittedName>
        <fullName evidence="2">Uncharacterized protein</fullName>
    </submittedName>
</protein>
<feature type="non-terminal residue" evidence="2">
    <location>
        <position position="1"/>
    </location>
</feature>
<organism evidence="2 3">
    <name type="scientific">Stylosanthes scabra</name>
    <dbReference type="NCBI Taxonomy" id="79078"/>
    <lineage>
        <taxon>Eukaryota</taxon>
        <taxon>Viridiplantae</taxon>
        <taxon>Streptophyta</taxon>
        <taxon>Embryophyta</taxon>
        <taxon>Tracheophyta</taxon>
        <taxon>Spermatophyta</taxon>
        <taxon>Magnoliopsida</taxon>
        <taxon>eudicotyledons</taxon>
        <taxon>Gunneridae</taxon>
        <taxon>Pentapetalae</taxon>
        <taxon>rosids</taxon>
        <taxon>fabids</taxon>
        <taxon>Fabales</taxon>
        <taxon>Fabaceae</taxon>
        <taxon>Papilionoideae</taxon>
        <taxon>50 kb inversion clade</taxon>
        <taxon>dalbergioids sensu lato</taxon>
        <taxon>Dalbergieae</taxon>
        <taxon>Pterocarpus clade</taxon>
        <taxon>Stylosanthes</taxon>
    </lineage>
</organism>
<comment type="caution">
    <text evidence="2">The sequence shown here is derived from an EMBL/GenBank/DDBJ whole genome shotgun (WGS) entry which is preliminary data.</text>
</comment>
<evidence type="ECO:0000313" key="3">
    <source>
        <dbReference type="Proteomes" id="UP001341840"/>
    </source>
</evidence>
<dbReference type="Proteomes" id="UP001341840">
    <property type="component" value="Unassembled WGS sequence"/>
</dbReference>
<gene>
    <name evidence="2" type="ORF">PIB30_069146</name>
</gene>
<sequence>KSGPAPKSGPGFETERIPNPGCRDKVGPKRLFPRLRDLTPVHLGYPVKWVNQPMVHLVNRSTGLDQSTPVNSGQLWSKPVKVGQLRSTKFRPRNLRFLRRKEDKSPRDLDSNSHTHRSALTRFSLRDSDKSNISSQLSFRSLLTTTTYLPHLDCLSHCPSD</sequence>
<accession>A0ABU6WMU0</accession>
<reference evidence="2 3" key="1">
    <citation type="journal article" date="2023" name="Plants (Basel)">
        <title>Bridging the Gap: Combining Genomics and Transcriptomics Approaches to Understand Stylosanthes scabra, an Orphan Legume from the Brazilian Caatinga.</title>
        <authorList>
            <person name="Ferreira-Neto J.R.C."/>
            <person name="da Silva M.D."/>
            <person name="Binneck E."/>
            <person name="de Melo N.F."/>
            <person name="da Silva R.H."/>
            <person name="de Melo A.L.T.M."/>
            <person name="Pandolfi V."/>
            <person name="Bustamante F.O."/>
            <person name="Brasileiro-Vidal A.C."/>
            <person name="Benko-Iseppon A.M."/>
        </authorList>
    </citation>
    <scope>NUCLEOTIDE SEQUENCE [LARGE SCALE GENOMIC DNA]</scope>
    <source>
        <tissue evidence="2">Leaves</tissue>
    </source>
</reference>